<reference evidence="4 5" key="1">
    <citation type="submission" date="2020-08" db="EMBL/GenBank/DDBJ databases">
        <title>Genomic Encyclopedia of Type Strains, Phase IV (KMG-V): Genome sequencing to study the core and pangenomes of soil and plant-associated prokaryotes.</title>
        <authorList>
            <person name="Whitman W."/>
        </authorList>
    </citation>
    <scope>NUCLEOTIDE SEQUENCE [LARGE SCALE GENOMIC DNA]</scope>
    <source>
        <strain evidence="4 5">MP7CTX6</strain>
    </source>
</reference>
<dbReference type="AlphaFoldDB" id="A0A7W8YRY2"/>
<dbReference type="GO" id="GO:0016788">
    <property type="term" value="F:hydrolase activity, acting on ester bonds"/>
    <property type="evidence" value="ECO:0007669"/>
    <property type="project" value="TreeGrafter"/>
</dbReference>
<dbReference type="RefSeq" id="WP_183866498.1">
    <property type="nucleotide sequence ID" value="NZ_JACHCF010000003.1"/>
</dbReference>
<dbReference type="Gene3D" id="3.40.50.1820">
    <property type="entry name" value="alpha/beta hydrolase"/>
    <property type="match status" value="1"/>
</dbReference>
<evidence type="ECO:0000313" key="5">
    <source>
        <dbReference type="Proteomes" id="UP000537718"/>
    </source>
</evidence>
<dbReference type="EMBL" id="JACHCF010000003">
    <property type="protein sequence ID" value="MBB5620473.1"/>
    <property type="molecule type" value="Genomic_DNA"/>
</dbReference>
<comment type="caution">
    <text evidence="4">The sequence shown here is derived from an EMBL/GenBank/DDBJ whole genome shotgun (WGS) entry which is preliminary data.</text>
</comment>
<gene>
    <name evidence="4" type="ORF">HDE69_001522</name>
</gene>
<dbReference type="PANTHER" id="PTHR40841">
    <property type="entry name" value="SIDEROPHORE TRIACETYLFUSARININE C ESTERASE"/>
    <property type="match status" value="1"/>
</dbReference>
<accession>A0A7W8YRY2</accession>
<dbReference type="SUPFAM" id="SSF53474">
    <property type="entry name" value="alpha/beta-Hydrolases"/>
    <property type="match status" value="1"/>
</dbReference>
<sequence>MKHLTFLLLFVALFSNVSRSQDKTVNIQTSTKPFVLGITDEIQSAQLAEKRSLNIYLPEGYDQDTKMTYPVIYLLDGSANEDFIHIAGLVQYCTMIQVMPKSIVVGIANVDRKRDFTFPTTVQQDLKDFPTTGKSEKFIAFMEKDLQSYIQQKYRTNASKTIIGQSLGGLLATEVLLKKPELFNNYVIISPSLWWDNESLLAKAPELLKSAAARNIKVYVSVGTEGKVMEQDAANLAAVLKKSADQSLQLIFNPMPAENHLTILHHSAYKAFEVLNAKK</sequence>
<evidence type="ECO:0008006" key="6">
    <source>
        <dbReference type="Google" id="ProtNLM"/>
    </source>
</evidence>
<feature type="signal peptide" evidence="3">
    <location>
        <begin position="1"/>
        <end position="20"/>
    </location>
</feature>
<name>A0A7W8YRY2_9SPHI</name>
<keyword evidence="3" id="KW-0732">Signal</keyword>
<proteinExistence type="inferred from homology"/>
<dbReference type="Pfam" id="PF00756">
    <property type="entry name" value="Esterase"/>
    <property type="match status" value="1"/>
</dbReference>
<evidence type="ECO:0000256" key="1">
    <source>
        <dbReference type="ARBA" id="ARBA00005622"/>
    </source>
</evidence>
<organism evidence="4 5">
    <name type="scientific">Pedobacter cryoconitis</name>
    <dbReference type="NCBI Taxonomy" id="188932"/>
    <lineage>
        <taxon>Bacteria</taxon>
        <taxon>Pseudomonadati</taxon>
        <taxon>Bacteroidota</taxon>
        <taxon>Sphingobacteriia</taxon>
        <taxon>Sphingobacteriales</taxon>
        <taxon>Sphingobacteriaceae</taxon>
        <taxon>Pedobacter</taxon>
    </lineage>
</organism>
<comment type="similarity">
    <text evidence="1">Belongs to the esterase D family.</text>
</comment>
<feature type="chain" id="PRO_5030869603" description="Esterase" evidence="3">
    <location>
        <begin position="21"/>
        <end position="279"/>
    </location>
</feature>
<evidence type="ECO:0000256" key="3">
    <source>
        <dbReference type="SAM" id="SignalP"/>
    </source>
</evidence>
<dbReference type="InterPro" id="IPR029058">
    <property type="entry name" value="AB_hydrolase_fold"/>
</dbReference>
<dbReference type="InterPro" id="IPR000801">
    <property type="entry name" value="Esterase-like"/>
</dbReference>
<dbReference type="PANTHER" id="PTHR40841:SF2">
    <property type="entry name" value="SIDEROPHORE-DEGRADING ESTERASE (EUROFUNG)"/>
    <property type="match status" value="1"/>
</dbReference>
<evidence type="ECO:0000256" key="2">
    <source>
        <dbReference type="ARBA" id="ARBA00022801"/>
    </source>
</evidence>
<dbReference type="Proteomes" id="UP000537718">
    <property type="component" value="Unassembled WGS sequence"/>
</dbReference>
<protein>
    <recommendedName>
        <fullName evidence="6">Esterase</fullName>
    </recommendedName>
</protein>
<dbReference type="InterPro" id="IPR052558">
    <property type="entry name" value="Siderophore_Hydrolase_D"/>
</dbReference>
<keyword evidence="2" id="KW-0378">Hydrolase</keyword>
<evidence type="ECO:0000313" key="4">
    <source>
        <dbReference type="EMBL" id="MBB5620473.1"/>
    </source>
</evidence>